<organism evidence="2 3">
    <name type="scientific">Staphylothermus hellenicus (strain DSM 12710 / JCM 10830 / BK20S6-10-b1 / P8)</name>
    <dbReference type="NCBI Taxonomy" id="591019"/>
    <lineage>
        <taxon>Archaea</taxon>
        <taxon>Thermoproteota</taxon>
        <taxon>Thermoprotei</taxon>
        <taxon>Desulfurococcales</taxon>
        <taxon>Desulfurococcaceae</taxon>
        <taxon>Staphylothermus</taxon>
    </lineage>
</organism>
<keyword evidence="1" id="KW-1133">Transmembrane helix</keyword>
<dbReference type="Proteomes" id="UP000002573">
    <property type="component" value="Chromosome"/>
</dbReference>
<dbReference type="HOGENOM" id="CLU_2597910_0_0_2"/>
<evidence type="ECO:0000313" key="2">
    <source>
        <dbReference type="EMBL" id="ADI31981.1"/>
    </source>
</evidence>
<feature type="transmembrane region" description="Helical" evidence="1">
    <location>
        <begin position="55"/>
        <end position="75"/>
    </location>
</feature>
<dbReference type="RefSeq" id="WP_013143179.1">
    <property type="nucleotide sequence ID" value="NC_014205.1"/>
</dbReference>
<name>D7D885_STAHD</name>
<dbReference type="GeneID" id="9234160"/>
<gene>
    <name evidence="2" type="ordered locus">Shell_0871</name>
</gene>
<feature type="transmembrane region" description="Helical" evidence="1">
    <location>
        <begin position="32"/>
        <end position="48"/>
    </location>
</feature>
<accession>D7D885</accession>
<sequence>MDRSYLSNTILSILIILTTYALWSLGESRVDAYIALYILEYVVVKAVLRPRRRGFDWLMLILLIIFTIIIGYRIAEVLY</sequence>
<evidence type="ECO:0000313" key="3">
    <source>
        <dbReference type="Proteomes" id="UP000002573"/>
    </source>
</evidence>
<evidence type="ECO:0000256" key="1">
    <source>
        <dbReference type="SAM" id="Phobius"/>
    </source>
</evidence>
<dbReference type="STRING" id="591019.Shell_0871"/>
<dbReference type="EMBL" id="CP002051">
    <property type="protein sequence ID" value="ADI31981.1"/>
    <property type="molecule type" value="Genomic_DNA"/>
</dbReference>
<reference evidence="3" key="1">
    <citation type="submission" date="2010-05" db="EMBL/GenBank/DDBJ databases">
        <title>Complete sequence of Staphylothermus hellenicus DSM 12710.</title>
        <authorList>
            <consortium name="US DOE Joint Genome Institute"/>
            <person name="Lucas S."/>
            <person name="Copeland A."/>
            <person name="Lapidus A."/>
            <person name="Cheng J.-F."/>
            <person name="Bruce D."/>
            <person name="Goodwin L."/>
            <person name="Pitluck S."/>
            <person name="Davenport K."/>
            <person name="Detter J.C."/>
            <person name="Han C."/>
            <person name="Tapia R."/>
            <person name="Larimer F."/>
            <person name="Land M."/>
            <person name="Hauser L."/>
            <person name="Kyrpides N."/>
            <person name="Mikhailova N."/>
            <person name="Anderson I.J."/>
            <person name="Woyke T."/>
        </authorList>
    </citation>
    <scope>NUCLEOTIDE SEQUENCE [LARGE SCALE GENOMIC DNA]</scope>
    <source>
        <strain evidence="3">DSM 12710 / JCM 10830 / BK20S6-10-b1 / P8</strain>
    </source>
</reference>
<proteinExistence type="predicted"/>
<feature type="transmembrane region" description="Helical" evidence="1">
    <location>
        <begin position="5"/>
        <end position="26"/>
    </location>
</feature>
<dbReference type="OrthoDB" id="21423at2157"/>
<protein>
    <submittedName>
        <fullName evidence="2">Uncharacterized protein</fullName>
    </submittedName>
</protein>
<dbReference type="AlphaFoldDB" id="D7D885"/>
<keyword evidence="3" id="KW-1185">Reference proteome</keyword>
<dbReference type="KEGG" id="shc:Shell_0871"/>
<keyword evidence="1" id="KW-0472">Membrane</keyword>
<dbReference type="eggNOG" id="arCOG11497">
    <property type="taxonomic scope" value="Archaea"/>
</dbReference>
<reference evidence="2 3" key="2">
    <citation type="journal article" date="2011" name="Stand. Genomic Sci.">
        <title>Complete genome sequence of Staphylothermus hellenicus P8.</title>
        <authorList>
            <person name="Anderson I."/>
            <person name="Wirth R."/>
            <person name="Lucas S."/>
            <person name="Copeland A."/>
            <person name="Lapidus A."/>
            <person name="Cheng J.F."/>
            <person name="Goodwin L."/>
            <person name="Pitluck S."/>
            <person name="Davenport K."/>
            <person name="Detter J.C."/>
            <person name="Han C."/>
            <person name="Tapia R."/>
            <person name="Land M."/>
            <person name="Hauser L."/>
            <person name="Pati A."/>
            <person name="Mikhailova N."/>
            <person name="Woyke T."/>
            <person name="Klenk H.P."/>
            <person name="Kyrpides N."/>
            <person name="Ivanova N."/>
        </authorList>
    </citation>
    <scope>NUCLEOTIDE SEQUENCE [LARGE SCALE GENOMIC DNA]</scope>
    <source>
        <strain evidence="3">DSM 12710 / JCM 10830 / BK20S6-10-b1 / P8</strain>
    </source>
</reference>
<keyword evidence="1" id="KW-0812">Transmembrane</keyword>